<dbReference type="InterPro" id="IPR032876">
    <property type="entry name" value="J_dom"/>
</dbReference>
<evidence type="ECO:0000259" key="1">
    <source>
        <dbReference type="Pfam" id="PF09327"/>
    </source>
</evidence>
<dbReference type="PANTHER" id="PTHR36251">
    <property type="entry name" value="FELS-1 PROPHAGE HOST SPECIFICITY PROTEIN-RELATED"/>
    <property type="match status" value="1"/>
</dbReference>
<dbReference type="Pfam" id="PF24801">
    <property type="entry name" value="FNIII-A_GpJ"/>
    <property type="match status" value="1"/>
</dbReference>
<dbReference type="EMBL" id="ACKO02000007">
    <property type="protein sequence ID" value="EET44749.1"/>
    <property type="molecule type" value="Genomic_DNA"/>
</dbReference>
<evidence type="ECO:0000259" key="3">
    <source>
        <dbReference type="Pfam" id="PF24801"/>
    </source>
</evidence>
<sequence length="1714" mass="184067">MGGKSGGGQRTPYEAPNSLSSAQSLRIIDAVSEGVVSGFANGDDAPFKSVYFDDTPVQNSDGSYNFNGVTGYFQRGEQDQSYVPGFDASERTVAVSAAVKQNQPIVRAVTDELVSRLRITVAVERNAQVEDNGDTVPADTLMRVELINSNGVQASNQVRFNEKSSGTYYQDVEFDVVPQVPFNIRVFRISPDSKTDKVSNNTYFSSYVEIVDAKLSYPHTAFAALSIDSAQFGNQIPRRNYLMKGRLVKVPSNYNPETRQYTGGTWDGSFKTAWTNNPAWVFYDVLTQPRFSTLARRLNVADIDKWSLYQIGKYCDEPVDDGFGGKEPRFVCNAYITDLMQAGEFLNNLASVFTGLPVWNGQQVSVVMDADADPVAQYTNANVKDGLFNYAGAALKSIHTAVHVQYIDKYDGYRAKTEYVADNEAIARYGLNIKQITAFGCDSRGQAARFGAWTLQTELRQQNAVTFEIGREGLKHLPYDIVQIMDNQYAGAELSGRVAAISGNVLTLDRPVSDAVGALVFYSEGGSLKSAKITAAAGNKVTLEREVPLQAGDTWVLSGKVKPRLYRAIGIKENTDAGTYTVTALLHDPKKYAAVDSFAHFDHEITTLHNTAPVLTDAAVNTDGGTVVMTWDNLAANGQVLTYDIKIYRNNSLYRHIPDAQTAEIRLENLPNGNYRAEIRGRNARGVLSAPLVKAWSIDYAVTGLRTTPKTLSVAVDWVLPQTVVSELVSELWYSKTNNLQTATKLASLAYPQNSYTLTGVGVADVYYFWVRIRDIAGNTGEFTAAVQGRADNNPAPIVQQIQGAIGKSALSRELIDTLNRDMAAAAGLKVSAEAAERAKALQAESSARTAAIQAESSARTAELARKSSEIGTRIAATEAVNEQQAQQIQTVTSAQGNTAAGLEAEKKARTDGDRAEAQARETLAVRLGNAESGISALRETVTRQDAARSSEINTLTAKLENVEVGGRNYALSTAAADKVLTVSGNNQTKSVALDVSSSLDLKQGDALIIACDLDIVNATSMFGKPYPRIGVELSVTYSDNTIGYFSAWYDEAVKDAPKTLKRRLVAKHTVAKDVKAVRGLIVQARYQTSDSIKVSGVKLERGTVATDWSPAPEDSNADASALSALSAELTAYKAAQVETDKAQTEEIRAAKAVASGNQAEITRLQTAKAEKDEVATIARSALSAEWKRDADNAKTAAVAAAVADAKAKADKALADAKSYSDTASAKIDRLAETVSRNDAARSSEINTLTAKLESVEVGGRNYALSTAAADKILTVSGNNQTKNVTIDVSSALELKQGDSLIISCDIELVNATSPYGKPYPRIGAEFSVTYADNSVGYFAAWYDQAISGTTKTLKQRIVAKHTVAKEVKALRNIIVQARYQTSDSIKVSGVKLERGTVATDWSPAPEDSNADTSALTALSAKVQQASSAVAEIGGKIQSLYTLKTEAIAGGRRAVAGVAVGADGKTGSGEILLMADKVAYVDPKDKTVTPAFVTVIENGRAKQALNGDLFASGSVLARHLAANLTVEAPTLNGATVNAGLINGGTIRGARIEAVDLEAANIIGDVVAVRTFELKQSPLGYQELICQIPDSRKARRTVIVPPVFAVAENGAIVSLQLYMDGVIQREVTIQSPEKRIERNEKFSVWVPGGPPLYMRTPQDVPLSFSVPFHLPKIGSISFQKGIDGAAHSLHILCRISGNFDYSPLGDLSGIVCLIV</sequence>
<reference evidence="4" key="1">
    <citation type="submission" date="2009-07" db="EMBL/GenBank/DDBJ databases">
        <authorList>
            <person name="Weinstock G."/>
            <person name="Sodergren E."/>
            <person name="Clifton S."/>
            <person name="Fulton L."/>
            <person name="Fulton B."/>
            <person name="Courtney L."/>
            <person name="Fronick C."/>
            <person name="Harrison M."/>
            <person name="Strong C."/>
            <person name="Farmer C."/>
            <person name="Delahaunty K."/>
            <person name="Markovic C."/>
            <person name="Hall O."/>
            <person name="Minx P."/>
            <person name="Tomlinson C."/>
            <person name="Mitreva M."/>
            <person name="Nelson J."/>
            <person name="Hou S."/>
            <person name="Wollam A."/>
            <person name="Pepin K.H."/>
            <person name="Johnson M."/>
            <person name="Bhonagiri V."/>
            <person name="Nash W.E."/>
            <person name="Warren W."/>
            <person name="Chinwalla A."/>
            <person name="Mardis E.R."/>
            <person name="Wilson R.K."/>
        </authorList>
    </citation>
    <scope>NUCLEOTIDE SEQUENCE [LARGE SCALE GENOMIC DNA]</scope>
    <source>
        <strain evidence="4">ATCC 29256</strain>
    </source>
</reference>
<feature type="domain" description="Tip attachment protein J" evidence="2">
    <location>
        <begin position="340"/>
        <end position="501"/>
    </location>
</feature>
<keyword evidence="5" id="KW-1185">Reference proteome</keyword>
<dbReference type="eggNOG" id="COG4733">
    <property type="taxonomic scope" value="Bacteria"/>
</dbReference>
<dbReference type="PANTHER" id="PTHR36251:SF2">
    <property type="entry name" value="GIFSY-2 PROPHAGE HOST SPECIFICITY PROTEIN J, PHAGE LAMBDA"/>
    <property type="match status" value="1"/>
</dbReference>
<evidence type="ECO:0000313" key="4">
    <source>
        <dbReference type="EMBL" id="EET44749.1"/>
    </source>
</evidence>
<dbReference type="InterPro" id="IPR053171">
    <property type="entry name" value="Viral_Tip_Attach_Protein"/>
</dbReference>
<evidence type="ECO:0008006" key="6">
    <source>
        <dbReference type="Google" id="ProtNLM"/>
    </source>
</evidence>
<dbReference type="Proteomes" id="UP000005365">
    <property type="component" value="Unassembled WGS sequence"/>
</dbReference>
<dbReference type="Pfam" id="PF09327">
    <property type="entry name" value="Phage_Tail_Tip"/>
    <property type="match status" value="1"/>
</dbReference>
<organism evidence="4 5">
    <name type="scientific">Neisseria sicca ATCC 29256</name>
    <dbReference type="NCBI Taxonomy" id="547045"/>
    <lineage>
        <taxon>Bacteria</taxon>
        <taxon>Pseudomonadati</taxon>
        <taxon>Pseudomonadota</taxon>
        <taxon>Betaproteobacteria</taxon>
        <taxon>Neisseriales</taxon>
        <taxon>Neisseriaceae</taxon>
        <taxon>Neisseria</taxon>
    </lineage>
</organism>
<comment type="caution">
    <text evidence="4">The sequence shown here is derived from an EMBL/GenBank/DDBJ whole genome shotgun (WGS) entry which is preliminary data.</text>
</comment>
<dbReference type="InterPro" id="IPR055385">
    <property type="entry name" value="GpJ_HDII-ins2"/>
</dbReference>
<feature type="domain" description="Tip attachment protein J central straight fiber" evidence="1">
    <location>
        <begin position="1423"/>
        <end position="1528"/>
    </location>
</feature>
<evidence type="ECO:0000259" key="2">
    <source>
        <dbReference type="Pfam" id="PF13550"/>
    </source>
</evidence>
<protein>
    <recommendedName>
        <fullName evidence="6">Fibronectin type III domain protein</fullName>
    </recommendedName>
</protein>
<dbReference type="Pfam" id="PF13550">
    <property type="entry name" value="Phage-tail_3"/>
    <property type="match status" value="1"/>
</dbReference>
<name>C6M4G6_NEISI</name>
<feature type="domain" description="Tip attachment protein J HDII-ins2" evidence="3">
    <location>
        <begin position="90"/>
        <end position="213"/>
    </location>
</feature>
<accession>C6M4G6</accession>
<gene>
    <name evidence="4" type="ORF">NEISICOT_01412</name>
</gene>
<dbReference type="RefSeq" id="WP_003757689.1">
    <property type="nucleotide sequence ID" value="NZ_ACKO02000007.1"/>
</dbReference>
<dbReference type="InterPro" id="IPR015406">
    <property type="entry name" value="GpJ_CSF"/>
</dbReference>
<evidence type="ECO:0000313" key="5">
    <source>
        <dbReference type="Proteomes" id="UP000005365"/>
    </source>
</evidence>
<proteinExistence type="predicted"/>